<sequence>MGVGQVIEQTLGTVIEMPARIGHGKGPGGTNQQSNAKILLERIDLANDRRRGYRTPTGRS</sequence>
<evidence type="ECO:0000313" key="2">
    <source>
        <dbReference type="Proteomes" id="UP000390335"/>
    </source>
</evidence>
<organism evidence="1 2">
    <name type="scientific">Rhizobium dioscoreae</name>
    <dbReference type="NCBI Taxonomy" id="2653122"/>
    <lineage>
        <taxon>Bacteria</taxon>
        <taxon>Pseudomonadati</taxon>
        <taxon>Pseudomonadota</taxon>
        <taxon>Alphaproteobacteria</taxon>
        <taxon>Hyphomicrobiales</taxon>
        <taxon>Rhizobiaceae</taxon>
        <taxon>Rhizobium/Agrobacterium group</taxon>
        <taxon>Rhizobium</taxon>
    </lineage>
</organism>
<reference evidence="1 2" key="1">
    <citation type="journal article" date="2020" name="Genome Biol. Evol.">
        <title>Rhizobium dioscoreae sp. nov., a plant growth-promoting bacterium isolated from yam (Dioscorea species).</title>
        <authorList>
            <person name="Ouyabe M."/>
            <person name="Tanaka N."/>
            <person name="Shiwa Y."/>
            <person name="Fujita N."/>
            <person name="Kikuno H."/>
            <person name="Babil P."/>
            <person name="Shiwachi H."/>
        </authorList>
    </citation>
    <scope>NUCLEOTIDE SEQUENCE [LARGE SCALE GENOMIC DNA]</scope>
    <source>
        <strain evidence="1 2">S-93</strain>
    </source>
</reference>
<accession>A0ABQ0ZAM1</accession>
<comment type="caution">
    <text evidence="1">The sequence shown here is derived from an EMBL/GenBank/DDBJ whole genome shotgun (WGS) entry which is preliminary data.</text>
</comment>
<evidence type="ECO:0000313" key="1">
    <source>
        <dbReference type="EMBL" id="GES52559.1"/>
    </source>
</evidence>
<name>A0ABQ0ZAM1_9HYPH</name>
<protein>
    <submittedName>
        <fullName evidence="1">Uncharacterized protein</fullName>
    </submittedName>
</protein>
<proteinExistence type="predicted"/>
<dbReference type="Proteomes" id="UP000390335">
    <property type="component" value="Unassembled WGS sequence"/>
</dbReference>
<gene>
    <name evidence="1" type="ORF">RsS93_51730</name>
</gene>
<keyword evidence="2" id="KW-1185">Reference proteome</keyword>
<dbReference type="EMBL" id="BLAJ01000008">
    <property type="protein sequence ID" value="GES52559.1"/>
    <property type="molecule type" value="Genomic_DNA"/>
</dbReference>